<dbReference type="GO" id="GO:0000775">
    <property type="term" value="C:chromosome, centromeric region"/>
    <property type="evidence" value="ECO:0007669"/>
    <property type="project" value="EnsemblPlants"/>
</dbReference>
<dbReference type="CDD" id="cd20405">
    <property type="entry name" value="Tudor_Agenet_AtDUF_rpt1_3"/>
    <property type="match status" value="2"/>
</dbReference>
<dbReference type="InterPro" id="IPR008395">
    <property type="entry name" value="Agenet-like_dom"/>
</dbReference>
<name>A0A2C9VD13_MANES</name>
<dbReference type="GO" id="GO:0006346">
    <property type="term" value="P:DNA methylation-dependent constitutive heterochromatin formation"/>
    <property type="evidence" value="ECO:0007669"/>
    <property type="project" value="EnsemblPlants"/>
</dbReference>
<dbReference type="PANTHER" id="PTHR31917:SF147">
    <property type="entry name" value="AGENET DOMAIN-CONTAINING PROTEIN"/>
    <property type="match status" value="1"/>
</dbReference>
<dbReference type="Proteomes" id="UP000091857">
    <property type="component" value="Chromosome 9"/>
</dbReference>
<comment type="caution">
    <text evidence="3">The sequence shown here is derived from an EMBL/GenBank/DDBJ whole genome shotgun (WGS) entry which is preliminary data.</text>
</comment>
<feature type="domain" description="Agenet" evidence="2">
    <location>
        <begin position="292"/>
        <end position="348"/>
    </location>
</feature>
<evidence type="ECO:0000256" key="1">
    <source>
        <dbReference type="SAM" id="MobiDB-lite"/>
    </source>
</evidence>
<dbReference type="Pfam" id="PF05641">
    <property type="entry name" value="Agenet"/>
    <property type="match status" value="2"/>
</dbReference>
<dbReference type="CDD" id="cd20406">
    <property type="entry name" value="Tudor_Agenet_AtDUF_rpt2_4"/>
    <property type="match status" value="2"/>
</dbReference>
<accession>A0A2C9VD13</accession>
<dbReference type="GO" id="GO:0140566">
    <property type="term" value="F:histone reader activity"/>
    <property type="evidence" value="ECO:0007669"/>
    <property type="project" value="EnsemblPlants"/>
</dbReference>
<feature type="domain" description="Agenet" evidence="2">
    <location>
        <begin position="90"/>
        <end position="146"/>
    </location>
</feature>
<protein>
    <recommendedName>
        <fullName evidence="2">Agenet domain-containing protein</fullName>
    </recommendedName>
</protein>
<dbReference type="EMBL" id="CM004395">
    <property type="protein sequence ID" value="OAY42417.1"/>
    <property type="molecule type" value="Genomic_DNA"/>
</dbReference>
<dbReference type="STRING" id="3983.A0A2C9VD13"/>
<evidence type="ECO:0000313" key="3">
    <source>
        <dbReference type="EMBL" id="OAY42417.1"/>
    </source>
</evidence>
<sequence length="360" mass="42048">MAPKSSNSKRKTPQDLHFKSGSIVEVSSDDEGFRGSWYVGTIIRRASSKNGNKYEVQYEKLFDDDAGKKPLREILDFVQLRPVPPREKKRKFKFGERVDAYHNDGWWEGSITEECEDGKFAVFFRGTREQIVFGEEDLRLHREWENGEWQPPLEGVQEEKEEEEVKEREKKDEAKDEVEAVIRKVVNSIEAMTEEKCSEEMLVEEAPRMKEVEPIETVTEDKFSKGMLVEVSSDEEGFEGAWFAATIIEAVGKDKYLIEYQSLRKEDDSDFLREEIDTQNIRPYPPETIVVDRFKLLDEVDASYNDGWWVGVIAKVLADSKYIVYFRDSEEEMMFRHSELRLHQDWIGGEWILPSLSVKL</sequence>
<dbReference type="GO" id="GO:0042393">
    <property type="term" value="F:histone binding"/>
    <property type="evidence" value="ECO:0007669"/>
    <property type="project" value="EnsemblPlants"/>
</dbReference>
<keyword evidence="4" id="KW-1185">Reference proteome</keyword>
<dbReference type="Gene3D" id="2.30.30.140">
    <property type="match status" value="1"/>
</dbReference>
<dbReference type="GO" id="GO:0005634">
    <property type="term" value="C:nucleus"/>
    <property type="evidence" value="ECO:0007669"/>
    <property type="project" value="EnsemblPlants"/>
</dbReference>
<evidence type="ECO:0000313" key="4">
    <source>
        <dbReference type="Proteomes" id="UP000091857"/>
    </source>
</evidence>
<dbReference type="Gramene" id="Manes.09G178400.1.v8.1">
    <property type="protein sequence ID" value="Manes.09G178400.1.v8.1.CDS"/>
    <property type="gene ID" value="Manes.09G178400.v8.1"/>
</dbReference>
<proteinExistence type="predicted"/>
<dbReference type="GO" id="GO:0000792">
    <property type="term" value="C:heterochromatin"/>
    <property type="evidence" value="ECO:0007669"/>
    <property type="project" value="EnsemblPlants"/>
</dbReference>
<feature type="region of interest" description="Disordered" evidence="1">
    <location>
        <begin position="150"/>
        <end position="173"/>
    </location>
</feature>
<dbReference type="PANTHER" id="PTHR31917">
    <property type="entry name" value="AGENET DOMAIN-CONTAINING PROTEIN-RELATED"/>
    <property type="match status" value="1"/>
</dbReference>
<dbReference type="SMART" id="SM00743">
    <property type="entry name" value="Agenet"/>
    <property type="match status" value="4"/>
</dbReference>
<dbReference type="AlphaFoldDB" id="A0A2C9VD13"/>
<feature type="region of interest" description="Disordered" evidence="1">
    <location>
        <begin position="1"/>
        <end position="21"/>
    </location>
</feature>
<feature type="domain" description="Agenet" evidence="2">
    <location>
        <begin position="221"/>
        <end position="289"/>
    </location>
</feature>
<gene>
    <name evidence="3" type="ORF">MANES_09G178400v8</name>
</gene>
<feature type="domain" description="Agenet" evidence="2">
    <location>
        <begin position="16"/>
        <end position="88"/>
    </location>
</feature>
<evidence type="ECO:0000259" key="2">
    <source>
        <dbReference type="SMART" id="SM00743"/>
    </source>
</evidence>
<reference evidence="4" key="1">
    <citation type="journal article" date="2016" name="Nat. Biotechnol.">
        <title>Sequencing wild and cultivated cassava and related species reveals extensive interspecific hybridization and genetic diversity.</title>
        <authorList>
            <person name="Bredeson J.V."/>
            <person name="Lyons J.B."/>
            <person name="Prochnik S.E."/>
            <person name="Wu G.A."/>
            <person name="Ha C.M."/>
            <person name="Edsinger-Gonzales E."/>
            <person name="Grimwood J."/>
            <person name="Schmutz J."/>
            <person name="Rabbi I.Y."/>
            <person name="Egesi C."/>
            <person name="Nauluvula P."/>
            <person name="Lebot V."/>
            <person name="Ndunguru J."/>
            <person name="Mkamilo G."/>
            <person name="Bart R.S."/>
            <person name="Setter T.L."/>
            <person name="Gleadow R.M."/>
            <person name="Kulakow P."/>
            <person name="Ferguson M.E."/>
            <person name="Rounsley S."/>
            <person name="Rokhsar D.S."/>
        </authorList>
    </citation>
    <scope>NUCLEOTIDE SEQUENCE [LARGE SCALE GENOMIC DNA]</scope>
    <source>
        <strain evidence="4">cv. AM560-2</strain>
    </source>
</reference>
<dbReference type="OrthoDB" id="841628at2759"/>
<feature type="compositionally biased region" description="Basic and acidic residues" evidence="1">
    <location>
        <begin position="163"/>
        <end position="173"/>
    </location>
</feature>
<dbReference type="InterPro" id="IPR014002">
    <property type="entry name" value="Agenet_dom_plant"/>
</dbReference>
<dbReference type="OMA" id="WIASSKV"/>
<organism evidence="3 4">
    <name type="scientific">Manihot esculenta</name>
    <name type="common">Cassava</name>
    <name type="synonym">Jatropha manihot</name>
    <dbReference type="NCBI Taxonomy" id="3983"/>
    <lineage>
        <taxon>Eukaryota</taxon>
        <taxon>Viridiplantae</taxon>
        <taxon>Streptophyta</taxon>
        <taxon>Embryophyta</taxon>
        <taxon>Tracheophyta</taxon>
        <taxon>Spermatophyta</taxon>
        <taxon>Magnoliopsida</taxon>
        <taxon>eudicotyledons</taxon>
        <taxon>Gunneridae</taxon>
        <taxon>Pentapetalae</taxon>
        <taxon>rosids</taxon>
        <taxon>fabids</taxon>
        <taxon>Malpighiales</taxon>
        <taxon>Euphorbiaceae</taxon>
        <taxon>Crotonoideae</taxon>
        <taxon>Manihoteae</taxon>
        <taxon>Manihot</taxon>
    </lineage>
</organism>